<dbReference type="GO" id="GO:0016787">
    <property type="term" value="F:hydrolase activity"/>
    <property type="evidence" value="ECO:0007669"/>
    <property type="project" value="UniProtKB-KW"/>
</dbReference>
<name>A0A9Q9B806_9PEZI</name>
<evidence type="ECO:0000256" key="1">
    <source>
        <dbReference type="ARBA" id="ARBA00022801"/>
    </source>
</evidence>
<dbReference type="Proteomes" id="UP001056384">
    <property type="component" value="Chromosome 12"/>
</dbReference>
<evidence type="ECO:0000313" key="3">
    <source>
        <dbReference type="EMBL" id="USW58992.1"/>
    </source>
</evidence>
<proteinExistence type="predicted"/>
<dbReference type="InterPro" id="IPR029058">
    <property type="entry name" value="AB_hydrolase_fold"/>
</dbReference>
<accession>A0A9Q9B806</accession>
<dbReference type="SUPFAM" id="SSF53474">
    <property type="entry name" value="alpha/beta-Hydrolases"/>
    <property type="match status" value="1"/>
</dbReference>
<dbReference type="InterPro" id="IPR013094">
    <property type="entry name" value="AB_hydrolase_3"/>
</dbReference>
<dbReference type="PANTHER" id="PTHR48081">
    <property type="entry name" value="AB HYDROLASE SUPERFAMILY PROTEIN C4A8.06C"/>
    <property type="match status" value="1"/>
</dbReference>
<feature type="domain" description="Alpha/beta hydrolase fold-3" evidence="2">
    <location>
        <begin position="95"/>
        <end position="308"/>
    </location>
</feature>
<dbReference type="PANTHER" id="PTHR48081:SF8">
    <property type="entry name" value="ALPHA_BETA HYDROLASE FOLD-3 DOMAIN-CONTAINING PROTEIN-RELATED"/>
    <property type="match status" value="1"/>
</dbReference>
<evidence type="ECO:0000313" key="4">
    <source>
        <dbReference type="Proteomes" id="UP001056384"/>
    </source>
</evidence>
<keyword evidence="1 3" id="KW-0378">Hydrolase</keyword>
<protein>
    <submittedName>
        <fullName evidence="3">Alpha/beta hydrolase-3</fullName>
    </submittedName>
</protein>
<dbReference type="Gene3D" id="3.40.50.1820">
    <property type="entry name" value="alpha/beta hydrolase"/>
    <property type="match status" value="1"/>
</dbReference>
<gene>
    <name evidence="3" type="ORF">Slin15195_G123110</name>
</gene>
<dbReference type="AlphaFoldDB" id="A0A9Q9B806"/>
<sequence>MDYSDPTTWASLAEIDPEYKKFLETAPAGPPPASDPAQIPHMRPIMKQMSLNSPAQQIDRTSVKQEDITIPARDGYNIPAVVFKPSSGASGPLAVLFHGGGFLVGFPEMEGPAAVALVQNHNATVVSVDYRMAPEHVFPKAIEDSWDALKWVAVNAHTFGADPSKGFLLGGSSAGGNIAAVCSHLARDEKLSPPLTGIWLNYPVTVGPDAVPGHLQKDYQSNEQNATAPGIISKASLEMGRAIYKPDQTSDLFSPLIWSTGHRGLPKTWLHACGLDPLRDDALLYERELRQAGVETHLEVYPGMPHGFDAMNSDLKQAAKHREDRAKAFAWILSGGK</sequence>
<evidence type="ECO:0000259" key="2">
    <source>
        <dbReference type="Pfam" id="PF07859"/>
    </source>
</evidence>
<dbReference type="Pfam" id="PF07859">
    <property type="entry name" value="Abhydrolase_3"/>
    <property type="match status" value="1"/>
</dbReference>
<dbReference type="EMBL" id="CP099429">
    <property type="protein sequence ID" value="USW58992.1"/>
    <property type="molecule type" value="Genomic_DNA"/>
</dbReference>
<keyword evidence="4" id="KW-1185">Reference proteome</keyword>
<organism evidence="3 4">
    <name type="scientific">Septoria linicola</name>
    <dbReference type="NCBI Taxonomy" id="215465"/>
    <lineage>
        <taxon>Eukaryota</taxon>
        <taxon>Fungi</taxon>
        <taxon>Dikarya</taxon>
        <taxon>Ascomycota</taxon>
        <taxon>Pezizomycotina</taxon>
        <taxon>Dothideomycetes</taxon>
        <taxon>Dothideomycetidae</taxon>
        <taxon>Mycosphaerellales</taxon>
        <taxon>Mycosphaerellaceae</taxon>
        <taxon>Septoria</taxon>
    </lineage>
</organism>
<dbReference type="InterPro" id="IPR050300">
    <property type="entry name" value="GDXG_lipolytic_enzyme"/>
</dbReference>
<reference evidence="3" key="1">
    <citation type="submission" date="2022-06" db="EMBL/GenBank/DDBJ databases">
        <title>Complete genome sequences of two strains of the flax pathogen Septoria linicola.</title>
        <authorList>
            <person name="Lapalu N."/>
            <person name="Simon A."/>
            <person name="Demenou B."/>
            <person name="Paumier D."/>
            <person name="Guillot M.-P."/>
            <person name="Gout L."/>
            <person name="Valade R."/>
        </authorList>
    </citation>
    <scope>NUCLEOTIDE SEQUENCE</scope>
    <source>
        <strain evidence="3">SE15195</strain>
    </source>
</reference>